<dbReference type="InterPro" id="IPR020846">
    <property type="entry name" value="MFS_dom"/>
</dbReference>
<evidence type="ECO:0000313" key="6">
    <source>
        <dbReference type="Proteomes" id="UP000076837"/>
    </source>
</evidence>
<dbReference type="InterPro" id="IPR036259">
    <property type="entry name" value="MFS_trans_sf"/>
</dbReference>
<dbReference type="PANTHER" id="PTHR23514:SF6">
    <property type="entry name" value="MAJOR FACILITATOR SUPERFAMILY (MFS) PROFILE DOMAIN-CONTAINING PROTEIN"/>
    <property type="match status" value="1"/>
</dbReference>
<comment type="subcellular location">
    <subcellularLocation>
        <location evidence="1">Membrane</location>
        <topology evidence="1">Multi-pass membrane protein</topology>
    </subcellularLocation>
</comment>
<dbReference type="EMBL" id="JYNV01000076">
    <property type="protein sequence ID" value="KZM27211.1"/>
    <property type="molecule type" value="Genomic_DNA"/>
</dbReference>
<keyword evidence="3" id="KW-1133">Transmembrane helix</keyword>
<keyword evidence="6" id="KW-1185">Reference proteome</keyword>
<sequence length="463" mass="49781">MASSIIYEERETPTPYLSSTKLATGERNTGAIAPASPAIPLATLGSDKPTLFRQEDAVDTLQKWNTPHINMWRVMSCCVVYFGNGINDSATGALIPYMESYYRKGHAIMSLVFVGQALGFVIAAFFNNLILHKIGRAWMLMTAEAVIIVGYIILVCMPSYPAVIVAFFLLGYGAAMTLALNNVFCANLHPPSAVLGAAHGSYGVGGIVAPIVATTMVSAGIVWSRFYLMPLGLACFALAFAGWAFWDYEEHTVETTSEHAETRAEAVTTMQDLERALKNRVTIIGALFVFAYQGAEVAISGWMISFLINYRDGDPASVGYVTAGFWGGITLGRFFLTHLAPILGERLFVVILISGTTGLQLLAWLVPNVITNAVAVSILGLFLGPLYPCAQTVFSRLIPRHVQTTAMGFISSAGSSGGAVAPFTTGLLAQAVGTFVLHPVCIGLYICMLACWFALPKGRKRTE</sequence>
<dbReference type="Pfam" id="PF07690">
    <property type="entry name" value="MFS_1"/>
    <property type="match status" value="1"/>
</dbReference>
<protein>
    <submittedName>
        <fullName evidence="5">Transmembrane transport</fullName>
    </submittedName>
</protein>
<proteinExistence type="predicted"/>
<dbReference type="GO" id="GO:0022857">
    <property type="term" value="F:transmembrane transporter activity"/>
    <property type="evidence" value="ECO:0007669"/>
    <property type="project" value="InterPro"/>
</dbReference>
<evidence type="ECO:0000256" key="1">
    <source>
        <dbReference type="ARBA" id="ARBA00004141"/>
    </source>
</evidence>
<accession>A0A163KS90</accession>
<evidence type="ECO:0000256" key="3">
    <source>
        <dbReference type="ARBA" id="ARBA00022989"/>
    </source>
</evidence>
<comment type="caution">
    <text evidence="5">The sequence shown here is derived from an EMBL/GenBank/DDBJ whole genome shotgun (WGS) entry which is preliminary data.</text>
</comment>
<dbReference type="InterPro" id="IPR051788">
    <property type="entry name" value="MFS_Transporter"/>
</dbReference>
<dbReference type="PANTHER" id="PTHR23514">
    <property type="entry name" value="BYPASS OF STOP CODON PROTEIN 6"/>
    <property type="match status" value="1"/>
</dbReference>
<dbReference type="FunFam" id="1.20.1250.20:FF:000286">
    <property type="entry name" value="MFS efflux transporter"/>
    <property type="match status" value="1"/>
</dbReference>
<dbReference type="FunFam" id="1.20.1250.20:FF:000308">
    <property type="entry name" value="MFS efflux transporter"/>
    <property type="match status" value="1"/>
</dbReference>
<evidence type="ECO:0000256" key="4">
    <source>
        <dbReference type="ARBA" id="ARBA00023136"/>
    </source>
</evidence>
<evidence type="ECO:0000256" key="2">
    <source>
        <dbReference type="ARBA" id="ARBA00022692"/>
    </source>
</evidence>
<name>A0A163KS90_DIDRA</name>
<dbReference type="AlphaFoldDB" id="A0A163KS90"/>
<dbReference type="Proteomes" id="UP000076837">
    <property type="component" value="Unassembled WGS sequence"/>
</dbReference>
<reference evidence="5 6" key="1">
    <citation type="journal article" date="2016" name="Sci. Rep.">
        <title>Draft genome sequencing and secretome analysis of fungal phytopathogen Ascochyta rabiei provides insight into the necrotrophic effector repertoire.</title>
        <authorList>
            <person name="Verma S."/>
            <person name="Gazara R.K."/>
            <person name="Nizam S."/>
            <person name="Parween S."/>
            <person name="Chattopadhyay D."/>
            <person name="Verma P.K."/>
        </authorList>
    </citation>
    <scope>NUCLEOTIDE SEQUENCE [LARGE SCALE GENOMIC DNA]</scope>
    <source>
        <strain evidence="5 6">ArDII</strain>
    </source>
</reference>
<dbReference type="Gene3D" id="1.20.1250.20">
    <property type="entry name" value="MFS general substrate transporter like domains"/>
    <property type="match status" value="2"/>
</dbReference>
<keyword evidence="2 5" id="KW-0812">Transmembrane</keyword>
<evidence type="ECO:0000313" key="5">
    <source>
        <dbReference type="EMBL" id="KZM27211.1"/>
    </source>
</evidence>
<organism evidence="5 6">
    <name type="scientific">Didymella rabiei</name>
    <name type="common">Chickpea ascochyta blight fungus</name>
    <name type="synonym">Mycosphaerella rabiei</name>
    <dbReference type="NCBI Taxonomy" id="5454"/>
    <lineage>
        <taxon>Eukaryota</taxon>
        <taxon>Fungi</taxon>
        <taxon>Dikarya</taxon>
        <taxon>Ascomycota</taxon>
        <taxon>Pezizomycotina</taxon>
        <taxon>Dothideomycetes</taxon>
        <taxon>Pleosporomycetidae</taxon>
        <taxon>Pleosporales</taxon>
        <taxon>Pleosporineae</taxon>
        <taxon>Didymellaceae</taxon>
        <taxon>Ascochyta</taxon>
    </lineage>
</organism>
<dbReference type="PROSITE" id="PS50850">
    <property type="entry name" value="MFS"/>
    <property type="match status" value="1"/>
</dbReference>
<keyword evidence="4" id="KW-0472">Membrane</keyword>
<dbReference type="GO" id="GO:0016020">
    <property type="term" value="C:membrane"/>
    <property type="evidence" value="ECO:0007669"/>
    <property type="project" value="UniProtKB-SubCell"/>
</dbReference>
<dbReference type="SUPFAM" id="SSF103473">
    <property type="entry name" value="MFS general substrate transporter"/>
    <property type="match status" value="1"/>
</dbReference>
<dbReference type="InterPro" id="IPR011701">
    <property type="entry name" value="MFS"/>
</dbReference>
<gene>
    <name evidence="5" type="ORF">ST47_g1655</name>
</gene>